<protein>
    <submittedName>
        <fullName evidence="1">Uncharacterized protein</fullName>
    </submittedName>
</protein>
<proteinExistence type="predicted"/>
<reference evidence="1" key="1">
    <citation type="journal article" date="2021" name="New Phytol.">
        <title>Evolutionary innovations through gain and loss of genes in the ectomycorrhizal Boletales.</title>
        <authorList>
            <person name="Wu G."/>
            <person name="Miyauchi S."/>
            <person name="Morin E."/>
            <person name="Kuo A."/>
            <person name="Drula E."/>
            <person name="Varga T."/>
            <person name="Kohler A."/>
            <person name="Feng B."/>
            <person name="Cao Y."/>
            <person name="Lipzen A."/>
            <person name="Daum C."/>
            <person name="Hundley H."/>
            <person name="Pangilinan J."/>
            <person name="Johnson J."/>
            <person name="Barry K."/>
            <person name="LaButti K."/>
            <person name="Ng V."/>
            <person name="Ahrendt S."/>
            <person name="Min B."/>
            <person name="Choi I.G."/>
            <person name="Park H."/>
            <person name="Plett J.M."/>
            <person name="Magnuson J."/>
            <person name="Spatafora J.W."/>
            <person name="Nagy L.G."/>
            <person name="Henrissat B."/>
            <person name="Grigoriev I.V."/>
            <person name="Yang Z.L."/>
            <person name="Xu J."/>
            <person name="Martin F.M."/>
        </authorList>
    </citation>
    <scope>NUCLEOTIDE SEQUENCE</scope>
    <source>
        <strain evidence="1">KUC20120723A-06</strain>
    </source>
</reference>
<accession>A0ACB8BPH9</accession>
<organism evidence="1 2">
    <name type="scientific">Leucogyrophana mollusca</name>
    <dbReference type="NCBI Taxonomy" id="85980"/>
    <lineage>
        <taxon>Eukaryota</taxon>
        <taxon>Fungi</taxon>
        <taxon>Dikarya</taxon>
        <taxon>Basidiomycota</taxon>
        <taxon>Agaricomycotina</taxon>
        <taxon>Agaricomycetes</taxon>
        <taxon>Agaricomycetidae</taxon>
        <taxon>Boletales</taxon>
        <taxon>Boletales incertae sedis</taxon>
        <taxon>Leucogyrophana</taxon>
    </lineage>
</organism>
<sequence>MAERSIGRAWTASEDEMLSQAVAIHGEIDNWKAVATCVPGRTNKACRKRWLHSLSPNIKKSAWTIEEDTILLALYQQHNTKWSIIARNIPGRTDDACSKRYREALDPSLKRDEWTPAEDERLMESYSRLGGRWGIVGQELQRSGLACRNRWRLLERKRTTLPSVSPPSLSSSPTLAYSPYQDPSWMLDHGQGQSQFCHWDESQLPHFDSSQPPSHAQMQDFSPTFHYSSSSLSSALSPPPCQQQQPQQPRNEYQQSPVDVRCQNQNLPLNGSIYGLHFDYGLAGNHSANADPHHRDTCFNADSHAVAVYEDRIKHLDGLQRSVPHTRISTPVHSTLVHGSAPPAASEEYYSTQRQEHMHAAPQQQQKVTSSQHQEPLRSQQCGINASQQLDGHGADAAYYQALTPHAEYVPCGWGSDQLLRYEHEQALARGYEQPIRHHREQSISHMHGQGYYVAAAQTQQMDRPAPQHKEHDHYGSQPLHASLPSHVSQTSPNSSPSSTECYSSLPPPQHPSSTPVPFSEPAPIPFSEPDINSNSGYMPPPPSRTPAPAQPQPSHHQPQPHPQHQPQSQPVSVTSMYAHEQRSRHSVTPSIYARESVLPQVIGKPSPFPTRGPTPPAFNREPSMFSKRDFGGRDSEPSAFGSRDSAAFGTQPSDPNDALNRFRTSESLFGPAATSKVRARPTFPRKKPDVQAPLRLSSDLPATSDASIKPYACGHPSCWPSEASVSAACYCTSRGLSDHNKTIHPEDSGGDRPYRCGLEGCGKSWKSINGLQYHLQISKAHFQHAITNSFQVSYIGGLSVPPSVQASVSSNSSSSSPPSGSSSSSGSTSNTSDGGDVEKGKKQYSCPHDNCFNKYKQLSGLRYHLAHGHPPELPAQLDLVPPALTRKLTEKMRAQQAAAAPPTASQQLPVISEARQTQNMVQALS</sequence>
<comment type="caution">
    <text evidence="1">The sequence shown here is derived from an EMBL/GenBank/DDBJ whole genome shotgun (WGS) entry which is preliminary data.</text>
</comment>
<dbReference type="EMBL" id="MU266367">
    <property type="protein sequence ID" value="KAH7927401.1"/>
    <property type="molecule type" value="Genomic_DNA"/>
</dbReference>
<keyword evidence="2" id="KW-1185">Reference proteome</keyword>
<gene>
    <name evidence="1" type="ORF">BV22DRAFT_284883</name>
</gene>
<dbReference type="Proteomes" id="UP000790709">
    <property type="component" value="Unassembled WGS sequence"/>
</dbReference>
<evidence type="ECO:0000313" key="2">
    <source>
        <dbReference type="Proteomes" id="UP000790709"/>
    </source>
</evidence>
<name>A0ACB8BPH9_9AGAM</name>
<evidence type="ECO:0000313" key="1">
    <source>
        <dbReference type="EMBL" id="KAH7927401.1"/>
    </source>
</evidence>